<dbReference type="AlphaFoldDB" id="A0A956SF04"/>
<gene>
    <name evidence="1" type="ORF">KDA27_19570</name>
</gene>
<sequence length="81" mass="9195">MMPSEDVQDRPRKRGPAIDRQYEVQVGTEDGTFLVVIAESGRTVLVCRDRTSADRYAVMLNEAFDRGHRAGRRDARRAMGK</sequence>
<reference evidence="1" key="2">
    <citation type="journal article" date="2021" name="Microbiome">
        <title>Successional dynamics and alternative stable states in a saline activated sludge microbial community over 9 years.</title>
        <authorList>
            <person name="Wang Y."/>
            <person name="Ye J."/>
            <person name="Ju F."/>
            <person name="Liu L."/>
            <person name="Boyd J.A."/>
            <person name="Deng Y."/>
            <person name="Parks D.H."/>
            <person name="Jiang X."/>
            <person name="Yin X."/>
            <person name="Woodcroft B.J."/>
            <person name="Tyson G.W."/>
            <person name="Hugenholtz P."/>
            <person name="Polz M.F."/>
            <person name="Zhang T."/>
        </authorList>
    </citation>
    <scope>NUCLEOTIDE SEQUENCE</scope>
    <source>
        <strain evidence="1">HKST-UBA02</strain>
    </source>
</reference>
<reference evidence="1" key="1">
    <citation type="submission" date="2020-04" db="EMBL/GenBank/DDBJ databases">
        <authorList>
            <person name="Zhang T."/>
        </authorList>
    </citation>
    <scope>NUCLEOTIDE SEQUENCE</scope>
    <source>
        <strain evidence="1">HKST-UBA02</strain>
    </source>
</reference>
<proteinExistence type="predicted"/>
<protein>
    <submittedName>
        <fullName evidence="1">Uncharacterized protein</fullName>
    </submittedName>
</protein>
<dbReference type="EMBL" id="JAGQHS010000135">
    <property type="protein sequence ID" value="MCA9758001.1"/>
    <property type="molecule type" value="Genomic_DNA"/>
</dbReference>
<organism evidence="1 2">
    <name type="scientific">Eiseniibacteriota bacterium</name>
    <dbReference type="NCBI Taxonomy" id="2212470"/>
    <lineage>
        <taxon>Bacteria</taxon>
        <taxon>Candidatus Eiseniibacteriota</taxon>
    </lineage>
</organism>
<name>A0A956SF04_UNCEI</name>
<comment type="caution">
    <text evidence="1">The sequence shown here is derived from an EMBL/GenBank/DDBJ whole genome shotgun (WGS) entry which is preliminary data.</text>
</comment>
<evidence type="ECO:0000313" key="2">
    <source>
        <dbReference type="Proteomes" id="UP000739538"/>
    </source>
</evidence>
<dbReference type="Proteomes" id="UP000739538">
    <property type="component" value="Unassembled WGS sequence"/>
</dbReference>
<evidence type="ECO:0000313" key="1">
    <source>
        <dbReference type="EMBL" id="MCA9758001.1"/>
    </source>
</evidence>
<accession>A0A956SF04</accession>